<dbReference type="Pfam" id="PF21784">
    <property type="entry name" value="Bflower"/>
    <property type="match status" value="1"/>
</dbReference>
<gene>
    <name evidence="2" type="ORF">THFILI_08235</name>
</gene>
<keyword evidence="3" id="KW-1185">Reference proteome</keyword>
<organism evidence="2 3">
    <name type="scientific">Thermus filiformis</name>
    <dbReference type="NCBI Taxonomy" id="276"/>
    <lineage>
        <taxon>Bacteria</taxon>
        <taxon>Thermotogati</taxon>
        <taxon>Deinococcota</taxon>
        <taxon>Deinococci</taxon>
        <taxon>Thermales</taxon>
        <taxon>Thermaceae</taxon>
        <taxon>Thermus</taxon>
    </lineage>
</organism>
<sequence length="120" mass="13063">MRRVLYDKTGLPRLLLTGSGVVYDLRGRPLAQVVEGNVVGYAGGRLGFFREDLLLDKEGRILAFVKGKPLPFLPRPLPLRSPLPALRPAPLPPPVPLMPLPPVRLEWSPLDLEAALGGEG</sequence>
<dbReference type="RefSeq" id="WP_038061781.1">
    <property type="nucleotide sequence ID" value="NZ_JPSL02000039.1"/>
</dbReference>
<proteinExistence type="predicted"/>
<comment type="caution">
    <text evidence="2">The sequence shown here is derived from an EMBL/GenBank/DDBJ whole genome shotgun (WGS) entry which is preliminary data.</text>
</comment>
<evidence type="ECO:0000259" key="1">
    <source>
        <dbReference type="Pfam" id="PF21784"/>
    </source>
</evidence>
<evidence type="ECO:0000313" key="3">
    <source>
        <dbReference type="Proteomes" id="UP000030364"/>
    </source>
</evidence>
<feature type="domain" description="4-fold beta flower" evidence="1">
    <location>
        <begin position="5"/>
        <end position="114"/>
    </location>
</feature>
<dbReference type="STRING" id="276.THFILI_08235"/>
<dbReference type="EMBL" id="JPSL02000039">
    <property type="protein sequence ID" value="KGQ22651.2"/>
    <property type="molecule type" value="Genomic_DNA"/>
</dbReference>
<evidence type="ECO:0000313" key="2">
    <source>
        <dbReference type="EMBL" id="KGQ22651.2"/>
    </source>
</evidence>
<name>A0A0A2WR85_THEFI</name>
<protein>
    <recommendedName>
        <fullName evidence="1">4-fold beta flower domain-containing protein</fullName>
    </recommendedName>
</protein>
<dbReference type="Proteomes" id="UP000030364">
    <property type="component" value="Unassembled WGS sequence"/>
</dbReference>
<dbReference type="AlphaFoldDB" id="A0A0A2WR85"/>
<accession>A0A0A2WR85</accession>
<dbReference type="OrthoDB" id="7068845at2"/>
<dbReference type="InterPro" id="IPR048911">
    <property type="entry name" value="Bflower"/>
</dbReference>
<reference evidence="2 3" key="1">
    <citation type="journal article" date="2015" name="Genome Announc.">
        <title>Draft Genome Sequence of the Thermophile Thermus filiformis ATCC 43280, Producer of Carotenoid-(Di)glucoside-Branched Fatty Acid (Di)esters and Source of Hyperthermostable Enzymes of Biotechnological Interest.</title>
        <authorList>
            <person name="Mandelli F."/>
            <person name="Oliveira Ramires B."/>
            <person name="Couger M.B."/>
            <person name="Paixao D.A."/>
            <person name="Camilo C.M."/>
            <person name="Polikarpov I."/>
            <person name="Prade R."/>
            <person name="Riano-Pachon D.M."/>
            <person name="Squina F.M."/>
        </authorList>
    </citation>
    <scope>NUCLEOTIDE SEQUENCE [LARGE SCALE GENOMIC DNA]</scope>
    <source>
        <strain evidence="2 3">ATCC 43280</strain>
    </source>
</reference>